<dbReference type="EMBL" id="ML119062">
    <property type="protein sequence ID" value="ROT34973.1"/>
    <property type="molecule type" value="Genomic_DNA"/>
</dbReference>
<dbReference type="RefSeq" id="XP_028462779.1">
    <property type="nucleotide sequence ID" value="XM_028608905.1"/>
</dbReference>
<feature type="chain" id="PRO_5018200076" evidence="2">
    <location>
        <begin position="19"/>
        <end position="656"/>
    </location>
</feature>
<feature type="signal peptide" evidence="2">
    <location>
        <begin position="1"/>
        <end position="18"/>
    </location>
</feature>
<evidence type="ECO:0000313" key="4">
    <source>
        <dbReference type="Proteomes" id="UP000272025"/>
    </source>
</evidence>
<dbReference type="Proteomes" id="UP000272025">
    <property type="component" value="Unassembled WGS sequence"/>
</dbReference>
<keyword evidence="2" id="KW-0732">Signal</keyword>
<accession>A0A3N2PKD2</accession>
<dbReference type="Gene3D" id="1.50.10.20">
    <property type="match status" value="1"/>
</dbReference>
<keyword evidence="3" id="KW-0326">Glycosidase</keyword>
<dbReference type="GeneID" id="39577383"/>
<dbReference type="InterPro" id="IPR005198">
    <property type="entry name" value="Glyco_hydro_76"/>
</dbReference>
<dbReference type="InterPro" id="IPR053169">
    <property type="entry name" value="MUG_Protein"/>
</dbReference>
<organism evidence="3 4">
    <name type="scientific">Sodiomyces alkalinus (strain CBS 110278 / VKM F-3762 / F11)</name>
    <name type="common">Alkaliphilic filamentous fungus</name>
    <dbReference type="NCBI Taxonomy" id="1314773"/>
    <lineage>
        <taxon>Eukaryota</taxon>
        <taxon>Fungi</taxon>
        <taxon>Dikarya</taxon>
        <taxon>Ascomycota</taxon>
        <taxon>Pezizomycotina</taxon>
        <taxon>Sordariomycetes</taxon>
        <taxon>Hypocreomycetidae</taxon>
        <taxon>Glomerellales</taxon>
        <taxon>Plectosphaerellaceae</taxon>
        <taxon>Sodiomyces</taxon>
    </lineage>
</organism>
<keyword evidence="4" id="KW-1185">Reference proteome</keyword>
<gene>
    <name evidence="3" type="ORF">SODALDRAFT_301538</name>
</gene>
<dbReference type="PANTHER" id="PTHR47791">
    <property type="entry name" value="MEIOTICALLY UP-REGULATED GENE 191 PROTEIN"/>
    <property type="match status" value="1"/>
</dbReference>
<evidence type="ECO:0000256" key="2">
    <source>
        <dbReference type="SAM" id="SignalP"/>
    </source>
</evidence>
<evidence type="ECO:0000313" key="3">
    <source>
        <dbReference type="EMBL" id="ROT34973.1"/>
    </source>
</evidence>
<dbReference type="InterPro" id="IPR008928">
    <property type="entry name" value="6-hairpin_glycosidase_sf"/>
</dbReference>
<sequence length="656" mass="73526">MPGRLVLTLLLLQAKCLTTFLTSRHVLASAASTARTQYCPVFHPTAEVPTNCEPNQPWAFVELQVLPPTQRSTNGSEVDLEGLKYAFEALTVMQTEFFRADRATWPEAIDWTAAVLGTTLAGTLTSLSRAFAVLDLVRKNEAEFQGNLVDLLFTQLVSSYHGQDDFAIRHQAYDDMLWVVLGWLDAMKFVRSHSDLHYPPRDPQNIVHLDLAEALRSSPWHGHFWAPSFAHRSRLFWESASHGWDETLCNGGMIWHPWLRPYKNAVTNQLWIAASISMYLWFPGDNNTSPWVDGRFSPASSTRDPKYLAAAIQGYKWLADVNMTNSAGLFVDGYHIDRFKEGNTRCDIRSEMVFTYNQGIILTGQRGLWTATGSASYLEDGHRLIQSVIKASGWDLKTARPLDDLSKLRPGHLPPWRGLGRGGIVEERCDASGTCSQDGQTFKGIFFHHLTAFCEAIEPPGFDTDSDITVDQSAYRQIRTAHETACFAYSSWVQHNAKAALMTRDEKGRFGMWWGAHLFGNASPTMKTDGVPRGRPHAADYRNYGIPHDPLWHDGNPDEIWRPNGKAQKTTEPGLVITGTEEAGQQQVLLGSRNDEHGRPVPDLPGSHQQGASPHWDPNTRGRGRTAETQNGGAALMRAWWELYAGSRHLHPQKTR</sequence>
<dbReference type="PANTHER" id="PTHR47791:SF2">
    <property type="entry name" value="ENDO MANNANASE, GH76 FAMILY (EUROFUNG)"/>
    <property type="match status" value="1"/>
</dbReference>
<feature type="region of interest" description="Disordered" evidence="1">
    <location>
        <begin position="593"/>
        <end position="629"/>
    </location>
</feature>
<reference evidence="3 4" key="1">
    <citation type="journal article" date="2018" name="Mol. Ecol.">
        <title>The obligate alkalophilic soda-lake fungus Sodiomyces alkalinus has shifted to a protein diet.</title>
        <authorList>
            <person name="Grum-Grzhimaylo A.A."/>
            <person name="Falkoski D.L."/>
            <person name="van den Heuvel J."/>
            <person name="Valero-Jimenez C.A."/>
            <person name="Min B."/>
            <person name="Choi I.G."/>
            <person name="Lipzen A."/>
            <person name="Daum C.G."/>
            <person name="Aanen D.K."/>
            <person name="Tsang A."/>
            <person name="Henrissat B."/>
            <person name="Bilanenko E.N."/>
            <person name="de Vries R.P."/>
            <person name="van Kan J.A.L."/>
            <person name="Grigoriev I.V."/>
            <person name="Debets A.J.M."/>
        </authorList>
    </citation>
    <scope>NUCLEOTIDE SEQUENCE [LARGE SCALE GENOMIC DNA]</scope>
    <source>
        <strain evidence="3 4">F11</strain>
    </source>
</reference>
<dbReference type="STRING" id="1314773.A0A3N2PKD2"/>
<evidence type="ECO:0000256" key="1">
    <source>
        <dbReference type="SAM" id="MobiDB-lite"/>
    </source>
</evidence>
<name>A0A3N2PKD2_SODAK</name>
<dbReference type="OrthoDB" id="4104179at2759"/>
<dbReference type="GO" id="GO:0005975">
    <property type="term" value="P:carbohydrate metabolic process"/>
    <property type="evidence" value="ECO:0007669"/>
    <property type="project" value="InterPro"/>
</dbReference>
<dbReference type="Pfam" id="PF03663">
    <property type="entry name" value="Glyco_hydro_76"/>
    <property type="match status" value="1"/>
</dbReference>
<dbReference type="SUPFAM" id="SSF48208">
    <property type="entry name" value="Six-hairpin glycosidases"/>
    <property type="match status" value="1"/>
</dbReference>
<proteinExistence type="predicted"/>
<dbReference type="GO" id="GO:0016798">
    <property type="term" value="F:hydrolase activity, acting on glycosyl bonds"/>
    <property type="evidence" value="ECO:0007669"/>
    <property type="project" value="UniProtKB-KW"/>
</dbReference>
<keyword evidence="3" id="KW-0378">Hydrolase</keyword>
<dbReference type="AlphaFoldDB" id="A0A3N2PKD2"/>
<protein>
    <submittedName>
        <fullName evidence="3">Six-hairpin glycosidase</fullName>
    </submittedName>
</protein>